<evidence type="ECO:0000256" key="1">
    <source>
        <dbReference type="SAM" id="MobiDB-lite"/>
    </source>
</evidence>
<accession>A0A921QFH0</accession>
<feature type="compositionally biased region" description="Polar residues" evidence="1">
    <location>
        <begin position="82"/>
        <end position="121"/>
    </location>
</feature>
<sequence>MTFGVFYQFINLNTCILFLRGLFYPCAIFTYEIDVSSSVRLFLYRRLPPRPPDVAAMDSQAAPAGQPPTVAHCSSAGGQPCPGSSNAAMGATTKQPTNHSNAGQASSKSPGQSTSFKATDH</sequence>
<evidence type="ECO:0000313" key="2">
    <source>
        <dbReference type="EMBL" id="KAG0519360.1"/>
    </source>
</evidence>
<dbReference type="EMBL" id="CM027688">
    <property type="protein sequence ID" value="KAG0519360.1"/>
    <property type="molecule type" value="Genomic_DNA"/>
</dbReference>
<reference evidence="2" key="1">
    <citation type="journal article" date="2019" name="BMC Genomics">
        <title>A new reference genome for Sorghum bicolor reveals high levels of sequence similarity between sweet and grain genotypes: implications for the genetics of sugar metabolism.</title>
        <authorList>
            <person name="Cooper E.A."/>
            <person name="Brenton Z.W."/>
            <person name="Flinn B.S."/>
            <person name="Jenkins J."/>
            <person name="Shu S."/>
            <person name="Flowers D."/>
            <person name="Luo F."/>
            <person name="Wang Y."/>
            <person name="Xia P."/>
            <person name="Barry K."/>
            <person name="Daum C."/>
            <person name="Lipzen A."/>
            <person name="Yoshinaga Y."/>
            <person name="Schmutz J."/>
            <person name="Saski C."/>
            <person name="Vermerris W."/>
            <person name="Kresovich S."/>
        </authorList>
    </citation>
    <scope>NUCLEOTIDE SEQUENCE</scope>
</reference>
<gene>
    <name evidence="2" type="ORF">BDA96_09G257600</name>
</gene>
<organism evidence="2 3">
    <name type="scientific">Sorghum bicolor</name>
    <name type="common">Sorghum</name>
    <name type="synonym">Sorghum vulgare</name>
    <dbReference type="NCBI Taxonomy" id="4558"/>
    <lineage>
        <taxon>Eukaryota</taxon>
        <taxon>Viridiplantae</taxon>
        <taxon>Streptophyta</taxon>
        <taxon>Embryophyta</taxon>
        <taxon>Tracheophyta</taxon>
        <taxon>Spermatophyta</taxon>
        <taxon>Magnoliopsida</taxon>
        <taxon>Liliopsida</taxon>
        <taxon>Poales</taxon>
        <taxon>Poaceae</taxon>
        <taxon>PACMAD clade</taxon>
        <taxon>Panicoideae</taxon>
        <taxon>Andropogonodae</taxon>
        <taxon>Andropogoneae</taxon>
        <taxon>Sorghinae</taxon>
        <taxon>Sorghum</taxon>
    </lineage>
</organism>
<reference evidence="2" key="2">
    <citation type="submission" date="2020-10" db="EMBL/GenBank/DDBJ databases">
        <authorList>
            <person name="Cooper E.A."/>
            <person name="Brenton Z.W."/>
            <person name="Flinn B.S."/>
            <person name="Jenkins J."/>
            <person name="Shu S."/>
            <person name="Flowers D."/>
            <person name="Luo F."/>
            <person name="Wang Y."/>
            <person name="Xia P."/>
            <person name="Barry K."/>
            <person name="Daum C."/>
            <person name="Lipzen A."/>
            <person name="Yoshinaga Y."/>
            <person name="Schmutz J."/>
            <person name="Saski C."/>
            <person name="Vermerris W."/>
            <person name="Kresovich S."/>
        </authorList>
    </citation>
    <scope>NUCLEOTIDE SEQUENCE</scope>
</reference>
<dbReference type="AlphaFoldDB" id="A0A921QFH0"/>
<name>A0A921QFH0_SORBI</name>
<evidence type="ECO:0000313" key="3">
    <source>
        <dbReference type="Proteomes" id="UP000807115"/>
    </source>
</evidence>
<protein>
    <submittedName>
        <fullName evidence="2">Uncharacterized protein</fullName>
    </submittedName>
</protein>
<comment type="caution">
    <text evidence="2">The sequence shown here is derived from an EMBL/GenBank/DDBJ whole genome shotgun (WGS) entry which is preliminary data.</text>
</comment>
<proteinExistence type="predicted"/>
<dbReference type="Proteomes" id="UP000807115">
    <property type="component" value="Chromosome 9"/>
</dbReference>
<feature type="region of interest" description="Disordered" evidence="1">
    <location>
        <begin position="53"/>
        <end position="121"/>
    </location>
</feature>